<dbReference type="InterPro" id="IPR036249">
    <property type="entry name" value="Thioredoxin-like_sf"/>
</dbReference>
<keyword evidence="5" id="KW-1185">Reference proteome</keyword>
<accession>A0ABU4JUF0</accession>
<organism evidence="4 5">
    <name type="scientific">Clostridium tanneri</name>
    <dbReference type="NCBI Taxonomy" id="3037988"/>
    <lineage>
        <taxon>Bacteria</taxon>
        <taxon>Bacillati</taxon>
        <taxon>Bacillota</taxon>
        <taxon>Clostridia</taxon>
        <taxon>Eubacteriales</taxon>
        <taxon>Clostridiaceae</taxon>
        <taxon>Clostridium</taxon>
    </lineage>
</organism>
<dbReference type="Gene3D" id="3.40.30.10">
    <property type="entry name" value="Glutaredoxin"/>
    <property type="match status" value="1"/>
</dbReference>
<evidence type="ECO:0000313" key="5">
    <source>
        <dbReference type="Proteomes" id="UP001281656"/>
    </source>
</evidence>
<dbReference type="SUPFAM" id="SSF52833">
    <property type="entry name" value="Thioredoxin-like"/>
    <property type="match status" value="1"/>
</dbReference>
<proteinExistence type="inferred from homology"/>
<evidence type="ECO:0000256" key="3">
    <source>
        <dbReference type="ARBA" id="ARBA00023002"/>
    </source>
</evidence>
<dbReference type="EMBL" id="JARUJP010000012">
    <property type="protein sequence ID" value="MDW8801780.1"/>
    <property type="molecule type" value="Genomic_DNA"/>
</dbReference>
<comment type="caution">
    <text evidence="4">The sequence shown here is derived from an EMBL/GenBank/DDBJ whole genome shotgun (WGS) entry which is preliminary data.</text>
</comment>
<gene>
    <name evidence="4" type="ORF">P8V03_11545</name>
</gene>
<evidence type="ECO:0000313" key="4">
    <source>
        <dbReference type="EMBL" id="MDW8801780.1"/>
    </source>
</evidence>
<dbReference type="PANTHER" id="PTHR11592:SF78">
    <property type="entry name" value="GLUTATHIONE PEROXIDASE"/>
    <property type="match status" value="1"/>
</dbReference>
<keyword evidence="2" id="KW-0575">Peroxidase</keyword>
<keyword evidence="3" id="KW-0560">Oxidoreductase</keyword>
<dbReference type="RefSeq" id="WP_318798227.1">
    <property type="nucleotide sequence ID" value="NZ_JARUJP010000012.1"/>
</dbReference>
<evidence type="ECO:0000256" key="1">
    <source>
        <dbReference type="ARBA" id="ARBA00006926"/>
    </source>
</evidence>
<protein>
    <recommendedName>
        <fullName evidence="6">Glutathione peroxidase</fullName>
    </recommendedName>
</protein>
<evidence type="ECO:0000256" key="2">
    <source>
        <dbReference type="ARBA" id="ARBA00022559"/>
    </source>
</evidence>
<evidence type="ECO:0008006" key="6">
    <source>
        <dbReference type="Google" id="ProtNLM"/>
    </source>
</evidence>
<dbReference type="InterPro" id="IPR000889">
    <property type="entry name" value="Glutathione_peroxidase"/>
</dbReference>
<reference evidence="4 5" key="1">
    <citation type="submission" date="2023-04" db="EMBL/GenBank/DDBJ databases">
        <title>Clostridium tannerae sp. nov., isolated from the fecal material of an alpaca.</title>
        <authorList>
            <person name="Miller S."/>
            <person name="Hendry M."/>
            <person name="King J."/>
            <person name="Sankaranarayanan K."/>
            <person name="Lawson P.A."/>
        </authorList>
    </citation>
    <scope>NUCLEOTIDE SEQUENCE [LARGE SCALE GENOMIC DNA]</scope>
    <source>
        <strain evidence="4 5">A1-XYC3</strain>
    </source>
</reference>
<sequence>MNTKVKFLKTEAPKAEEDAASEGLYKQLQEYGFSTTGDDIKWNFTKFVVDKNGEVVARYAPTCEPEKLDETIKALLEK</sequence>
<dbReference type="Proteomes" id="UP001281656">
    <property type="component" value="Unassembled WGS sequence"/>
</dbReference>
<name>A0ABU4JUF0_9CLOT</name>
<comment type="similarity">
    <text evidence="1">Belongs to the glutathione peroxidase family.</text>
</comment>
<dbReference type="PROSITE" id="PS51355">
    <property type="entry name" value="GLUTATHIONE_PEROXID_3"/>
    <property type="match status" value="1"/>
</dbReference>
<dbReference type="PANTHER" id="PTHR11592">
    <property type="entry name" value="GLUTATHIONE PEROXIDASE"/>
    <property type="match status" value="1"/>
</dbReference>